<dbReference type="GO" id="GO:0030246">
    <property type="term" value="F:carbohydrate binding"/>
    <property type="evidence" value="ECO:0007669"/>
    <property type="project" value="TreeGrafter"/>
</dbReference>
<comment type="caution">
    <text evidence="5">The sequence shown here is derived from an EMBL/GenBank/DDBJ whole genome shotgun (WGS) entry which is preliminary data.</text>
</comment>
<evidence type="ECO:0000313" key="6">
    <source>
        <dbReference type="Proteomes" id="UP000580718"/>
    </source>
</evidence>
<evidence type="ECO:0000256" key="3">
    <source>
        <dbReference type="SAM" id="SignalP"/>
    </source>
</evidence>
<sequence length="382" mass="40187">MNKKLGLTALGAALAIGLTACGGEGAGSNSNTEDAAPEDLTIGVSMPTQTSERWIADGDAVQSQLEDAGYEVDLQFANDDIPTQGQQIDQMITEGADLLIVAAIDGTALSSQLQAAADEGIKVISYDRLIRDTENVDFYVSFDNFKVGVAQGTALLTGLGVLNADGSEGTATGPFNVELFAGSLDDNNAAFFFDGAMSVLQPKIDDGTLVVKSGQTDIEQAATLRWSQETAQKRMEDLLTGSYSDGTKVNGVLSPYDGISRGIITALQNAGYGPDIASANPLPIVTGQDAEIASVKLINDGVQSSTIFKDTRLLAEQAVTAAQAFLEGNEPEANDTETYDNGVKVVPSYLLPVETVYKDDIQSVLIDSEYWTADEVAKGQSD</sequence>
<evidence type="ECO:0000256" key="1">
    <source>
        <dbReference type="ARBA" id="ARBA00004196"/>
    </source>
</evidence>
<gene>
    <name evidence="5" type="ORF">FHX36_002847</name>
</gene>
<evidence type="ECO:0000256" key="2">
    <source>
        <dbReference type="ARBA" id="ARBA00022729"/>
    </source>
</evidence>
<keyword evidence="5" id="KW-0762">Sugar transport</keyword>
<dbReference type="InterPro" id="IPR049784">
    <property type="entry name" value="ChvE-like"/>
</dbReference>
<dbReference type="InterPro" id="IPR028082">
    <property type="entry name" value="Peripla_BP_I"/>
</dbReference>
<keyword evidence="2 3" id="KW-0732">Signal</keyword>
<dbReference type="EMBL" id="JACIBU010000001">
    <property type="protein sequence ID" value="MBB3677112.1"/>
    <property type="molecule type" value="Genomic_DNA"/>
</dbReference>
<feature type="chain" id="PRO_5039430966" evidence="3">
    <location>
        <begin position="23"/>
        <end position="382"/>
    </location>
</feature>
<keyword evidence="5" id="KW-0813">Transport</keyword>
<feature type="signal peptide" evidence="3">
    <location>
        <begin position="1"/>
        <end position="22"/>
    </location>
</feature>
<dbReference type="InterPro" id="IPR025997">
    <property type="entry name" value="SBP_2_dom"/>
</dbReference>
<dbReference type="NCBIfam" id="NF040907">
    <property type="entry name" value="ChvE"/>
    <property type="match status" value="1"/>
</dbReference>
<dbReference type="AlphaFoldDB" id="A0A839Y6Z0"/>
<dbReference type="CDD" id="cd19994">
    <property type="entry name" value="PBP1_ChvE"/>
    <property type="match status" value="1"/>
</dbReference>
<dbReference type="GO" id="GO:0030288">
    <property type="term" value="C:outer membrane-bounded periplasmic space"/>
    <property type="evidence" value="ECO:0007669"/>
    <property type="project" value="TreeGrafter"/>
</dbReference>
<evidence type="ECO:0000313" key="5">
    <source>
        <dbReference type="EMBL" id="MBB3677112.1"/>
    </source>
</evidence>
<reference evidence="5 6" key="1">
    <citation type="submission" date="2020-08" db="EMBL/GenBank/DDBJ databases">
        <title>Sequencing the genomes of 1000 actinobacteria strains.</title>
        <authorList>
            <person name="Klenk H.-P."/>
        </authorList>
    </citation>
    <scope>NUCLEOTIDE SEQUENCE [LARGE SCALE GENOMIC DNA]</scope>
    <source>
        <strain evidence="5 6">DSM 16678</strain>
    </source>
</reference>
<comment type="subcellular location">
    <subcellularLocation>
        <location evidence="1">Cell envelope</location>
    </subcellularLocation>
</comment>
<dbReference type="Pfam" id="PF13407">
    <property type="entry name" value="Peripla_BP_4"/>
    <property type="match status" value="1"/>
</dbReference>
<dbReference type="RefSeq" id="WP_220035927.1">
    <property type="nucleotide sequence ID" value="NZ_JACIBU010000001.1"/>
</dbReference>
<evidence type="ECO:0000259" key="4">
    <source>
        <dbReference type="Pfam" id="PF13407"/>
    </source>
</evidence>
<proteinExistence type="predicted"/>
<organism evidence="5 6">
    <name type="scientific">Modestobacter versicolor</name>
    <dbReference type="NCBI Taxonomy" id="429133"/>
    <lineage>
        <taxon>Bacteria</taxon>
        <taxon>Bacillati</taxon>
        <taxon>Actinomycetota</taxon>
        <taxon>Actinomycetes</taxon>
        <taxon>Geodermatophilales</taxon>
        <taxon>Geodermatophilaceae</taxon>
        <taxon>Modestobacter</taxon>
    </lineage>
</organism>
<name>A0A839Y6Z0_9ACTN</name>
<dbReference type="InterPro" id="IPR050555">
    <property type="entry name" value="Bact_Solute-Bind_Prot2"/>
</dbReference>
<dbReference type="PROSITE" id="PS51257">
    <property type="entry name" value="PROKAR_LIPOPROTEIN"/>
    <property type="match status" value="1"/>
</dbReference>
<accession>A0A839Y6Z0</accession>
<feature type="domain" description="Periplasmic binding protein" evidence="4">
    <location>
        <begin position="42"/>
        <end position="329"/>
    </location>
</feature>
<dbReference type="SUPFAM" id="SSF53822">
    <property type="entry name" value="Periplasmic binding protein-like I"/>
    <property type="match status" value="1"/>
</dbReference>
<dbReference type="Gene3D" id="3.40.50.2300">
    <property type="match status" value="2"/>
</dbReference>
<dbReference type="Proteomes" id="UP000580718">
    <property type="component" value="Unassembled WGS sequence"/>
</dbReference>
<dbReference type="PANTHER" id="PTHR30036">
    <property type="entry name" value="D-XYLOSE-BINDING PERIPLASMIC PROTEIN"/>
    <property type="match status" value="1"/>
</dbReference>
<protein>
    <submittedName>
        <fullName evidence="5">Putative multiple sugar transport system substrate-binding protein</fullName>
    </submittedName>
</protein>
<dbReference type="PANTHER" id="PTHR30036:SF1">
    <property type="entry name" value="D-XYLOSE-BINDING PERIPLASMIC PROTEIN"/>
    <property type="match status" value="1"/>
</dbReference>